<evidence type="ECO:0000256" key="4">
    <source>
        <dbReference type="ARBA" id="ARBA00022989"/>
    </source>
</evidence>
<protein>
    <recommendedName>
        <fullName evidence="6">Protein kinase domain-containing protein</fullName>
    </recommendedName>
</protein>
<keyword evidence="8" id="KW-1185">Reference proteome</keyword>
<evidence type="ECO:0000256" key="2">
    <source>
        <dbReference type="ARBA" id="ARBA00022692"/>
    </source>
</evidence>
<evidence type="ECO:0000259" key="6">
    <source>
        <dbReference type="PROSITE" id="PS50011"/>
    </source>
</evidence>
<keyword evidence="4" id="KW-1133">Transmembrane helix</keyword>
<dbReference type="InterPro" id="IPR011009">
    <property type="entry name" value="Kinase-like_dom_sf"/>
</dbReference>
<dbReference type="GO" id="GO:0016020">
    <property type="term" value="C:membrane"/>
    <property type="evidence" value="ECO:0007669"/>
    <property type="project" value="UniProtKB-SubCell"/>
</dbReference>
<dbReference type="SUPFAM" id="SSF56112">
    <property type="entry name" value="Protein kinase-like (PK-like)"/>
    <property type="match status" value="1"/>
</dbReference>
<evidence type="ECO:0000313" key="7">
    <source>
        <dbReference type="EMBL" id="KAF7113406.1"/>
    </source>
</evidence>
<keyword evidence="3" id="KW-0732">Signal</keyword>
<keyword evidence="2" id="KW-0812">Transmembrane</keyword>
<dbReference type="GO" id="GO:0005524">
    <property type="term" value="F:ATP binding"/>
    <property type="evidence" value="ECO:0007669"/>
    <property type="project" value="InterPro"/>
</dbReference>
<feature type="domain" description="Protein kinase" evidence="6">
    <location>
        <begin position="1"/>
        <end position="121"/>
    </location>
</feature>
<evidence type="ECO:0000256" key="1">
    <source>
        <dbReference type="ARBA" id="ARBA00004167"/>
    </source>
</evidence>
<name>A0A834FV22_RHOSS</name>
<evidence type="ECO:0000256" key="3">
    <source>
        <dbReference type="ARBA" id="ARBA00022729"/>
    </source>
</evidence>
<dbReference type="OrthoDB" id="619632at2759"/>
<gene>
    <name evidence="7" type="ORF">RHSIM_RhsimUnG0129500</name>
</gene>
<dbReference type="PANTHER" id="PTHR47974:SF3">
    <property type="entry name" value="RECEPTOR-LIKE SERINE_THREONINE-PROTEIN KINASE"/>
    <property type="match status" value="1"/>
</dbReference>
<comment type="subcellular location">
    <subcellularLocation>
        <location evidence="1">Membrane</location>
        <topology evidence="1">Single-pass membrane protein</topology>
    </subcellularLocation>
</comment>
<dbReference type="PROSITE" id="PS50011">
    <property type="entry name" value="PROTEIN_KINASE_DOM"/>
    <property type="match status" value="1"/>
</dbReference>
<keyword evidence="5" id="KW-0472">Membrane</keyword>
<dbReference type="GO" id="GO:0004672">
    <property type="term" value="F:protein kinase activity"/>
    <property type="evidence" value="ECO:0007669"/>
    <property type="project" value="InterPro"/>
</dbReference>
<comment type="caution">
    <text evidence="7">The sequence shown here is derived from an EMBL/GenBank/DDBJ whole genome shotgun (WGS) entry which is preliminary data.</text>
</comment>
<dbReference type="AlphaFoldDB" id="A0A834FV22"/>
<reference evidence="7" key="1">
    <citation type="submission" date="2019-11" db="EMBL/GenBank/DDBJ databases">
        <authorList>
            <person name="Liu Y."/>
            <person name="Hou J."/>
            <person name="Li T.-Q."/>
            <person name="Guan C.-H."/>
            <person name="Wu X."/>
            <person name="Wu H.-Z."/>
            <person name="Ling F."/>
            <person name="Zhang R."/>
            <person name="Shi X.-G."/>
            <person name="Ren J.-P."/>
            <person name="Chen E.-F."/>
            <person name="Sun J.-M."/>
        </authorList>
    </citation>
    <scope>NUCLEOTIDE SEQUENCE</scope>
    <source>
        <strain evidence="7">Adult_tree_wgs_1</strain>
        <tissue evidence="7">Leaves</tissue>
    </source>
</reference>
<dbReference type="EMBL" id="WJXA01000291">
    <property type="protein sequence ID" value="KAF7113406.1"/>
    <property type="molecule type" value="Genomic_DNA"/>
</dbReference>
<dbReference type="InterPro" id="IPR000719">
    <property type="entry name" value="Prot_kinase_dom"/>
</dbReference>
<proteinExistence type="predicted"/>
<organism evidence="7 8">
    <name type="scientific">Rhododendron simsii</name>
    <name type="common">Sims's rhododendron</name>
    <dbReference type="NCBI Taxonomy" id="118357"/>
    <lineage>
        <taxon>Eukaryota</taxon>
        <taxon>Viridiplantae</taxon>
        <taxon>Streptophyta</taxon>
        <taxon>Embryophyta</taxon>
        <taxon>Tracheophyta</taxon>
        <taxon>Spermatophyta</taxon>
        <taxon>Magnoliopsida</taxon>
        <taxon>eudicotyledons</taxon>
        <taxon>Gunneridae</taxon>
        <taxon>Pentapetalae</taxon>
        <taxon>asterids</taxon>
        <taxon>Ericales</taxon>
        <taxon>Ericaceae</taxon>
        <taxon>Ericoideae</taxon>
        <taxon>Rhodoreae</taxon>
        <taxon>Rhododendron</taxon>
    </lineage>
</organism>
<dbReference type="Gene3D" id="1.10.510.10">
    <property type="entry name" value="Transferase(Phosphotransferase) domain 1"/>
    <property type="match status" value="1"/>
</dbReference>
<sequence>MVPEWISNLPITSKVDVYSHDVVVLEMVTGKSPMTMGDKGSGNIWEMEQRGLVKWVREKINGNGENELRLEEIIDPIMKGNCDLRKMGILVQVALECVVEDKNARPTMIQVIERLLHHENG</sequence>
<dbReference type="Proteomes" id="UP000626092">
    <property type="component" value="Unassembled WGS sequence"/>
</dbReference>
<accession>A0A834FV22</accession>
<evidence type="ECO:0000313" key="8">
    <source>
        <dbReference type="Proteomes" id="UP000626092"/>
    </source>
</evidence>
<dbReference type="PANTHER" id="PTHR47974">
    <property type="entry name" value="OS07G0415500 PROTEIN"/>
    <property type="match status" value="1"/>
</dbReference>
<evidence type="ECO:0000256" key="5">
    <source>
        <dbReference type="ARBA" id="ARBA00023136"/>
    </source>
</evidence>